<evidence type="ECO:0000313" key="3">
    <source>
        <dbReference type="Proteomes" id="UP000595437"/>
    </source>
</evidence>
<dbReference type="EMBL" id="CP045909">
    <property type="protein sequence ID" value="QQP32451.1"/>
    <property type="molecule type" value="Genomic_DNA"/>
</dbReference>
<protein>
    <submittedName>
        <fullName evidence="2">Uncharacterized protein</fullName>
    </submittedName>
</protein>
<gene>
    <name evidence="2" type="ORF">FKW44_024152</name>
    <name evidence="1" type="ORF">FKW44_024772</name>
</gene>
<name>A0A7T8GMW1_CALRO</name>
<dbReference type="EMBL" id="CP045908">
    <property type="protein sequence ID" value="QQP32952.1"/>
    <property type="molecule type" value="Genomic_DNA"/>
</dbReference>
<organism evidence="2 3">
    <name type="scientific">Caligus rogercresseyi</name>
    <name type="common">Sea louse</name>
    <dbReference type="NCBI Taxonomy" id="217165"/>
    <lineage>
        <taxon>Eukaryota</taxon>
        <taxon>Metazoa</taxon>
        <taxon>Ecdysozoa</taxon>
        <taxon>Arthropoda</taxon>
        <taxon>Crustacea</taxon>
        <taxon>Multicrustacea</taxon>
        <taxon>Hexanauplia</taxon>
        <taxon>Copepoda</taxon>
        <taxon>Siphonostomatoida</taxon>
        <taxon>Caligidae</taxon>
        <taxon>Caligus</taxon>
    </lineage>
</organism>
<proteinExistence type="predicted"/>
<reference evidence="2" key="2">
    <citation type="journal article" name="Sci. Data">
        <title>Chromosome-scale genome assembly of the sea louse Caligus rogercresseyi by SMRT sequencing and Hi-C analysis.</title>
        <authorList>
            <person name="Gallardo-Escarate C."/>
            <person name="Valenzuela-Munoz V."/>
            <person name="Nunez-Acuna G."/>
            <person name="Valenzuela-Miranda D."/>
            <person name="Goncalves A.T."/>
            <person name="Escobar-Sepulveda H."/>
            <person name="Liachko I."/>
            <person name="Nelson B."/>
            <person name="Roberts S."/>
            <person name="Warren W."/>
        </authorList>
    </citation>
    <scope>NUCLEOTIDE SEQUENCE</scope>
    <source>
        <tissue evidence="2">Whole tissue</tissue>
    </source>
</reference>
<dbReference type="Proteomes" id="UP000595437">
    <property type="component" value="Chromosome 19"/>
</dbReference>
<reference evidence="3" key="1">
    <citation type="submission" date="2021-01" db="EMBL/GenBank/DDBJ databases">
        <title>Caligus Genome Assembly.</title>
        <authorList>
            <person name="Gallardo-Escarate C."/>
        </authorList>
    </citation>
    <scope>NUCLEOTIDE SEQUENCE [LARGE SCALE GENOMIC DNA]</scope>
</reference>
<dbReference type="Proteomes" id="UP000595437">
    <property type="component" value="Chromosome 20"/>
</dbReference>
<sequence>MPLKVHLLVMHGRGALLQVGRSPMSISPTRRMMMVMRGCGRAIAAHCRGRGTPIGPIRTTIHNTLHTKSHFEYY</sequence>
<dbReference type="AlphaFoldDB" id="A0A7T8GMW1"/>
<accession>A0A7T8GMW1</accession>
<evidence type="ECO:0000313" key="2">
    <source>
        <dbReference type="EMBL" id="QQP32952.1"/>
    </source>
</evidence>
<evidence type="ECO:0000313" key="1">
    <source>
        <dbReference type="EMBL" id="QQP32451.1"/>
    </source>
</evidence>
<keyword evidence="3" id="KW-1185">Reference proteome</keyword>